<evidence type="ECO:0000256" key="1">
    <source>
        <dbReference type="ARBA" id="ARBA00004613"/>
    </source>
</evidence>
<dbReference type="PANTHER" id="PTHR33657">
    <property type="entry name" value="DOMAIN PROTEIN, PUTATIVE (AFU_ORTHOLOGUE AFUA_5G00600)-RELATED"/>
    <property type="match status" value="1"/>
</dbReference>
<comment type="caution">
    <text evidence="6">The sequence shown here is derived from an EMBL/GenBank/DDBJ whole genome shotgun (WGS) entry which is preliminary data.</text>
</comment>
<gene>
    <name evidence="6" type="ORF">PHYBOEH_007682</name>
</gene>
<keyword evidence="7" id="KW-1185">Reference proteome</keyword>
<proteinExistence type="inferred from homology"/>
<evidence type="ECO:0000256" key="4">
    <source>
        <dbReference type="ARBA" id="ARBA00023026"/>
    </source>
</evidence>
<organism evidence="6 7">
    <name type="scientific">Phytophthora boehmeriae</name>
    <dbReference type="NCBI Taxonomy" id="109152"/>
    <lineage>
        <taxon>Eukaryota</taxon>
        <taxon>Sar</taxon>
        <taxon>Stramenopiles</taxon>
        <taxon>Oomycota</taxon>
        <taxon>Peronosporomycetes</taxon>
        <taxon>Peronosporales</taxon>
        <taxon>Peronosporaceae</taxon>
        <taxon>Phytophthora</taxon>
    </lineage>
</organism>
<evidence type="ECO:0000256" key="3">
    <source>
        <dbReference type="ARBA" id="ARBA00022525"/>
    </source>
</evidence>
<evidence type="ECO:0008006" key="8">
    <source>
        <dbReference type="Google" id="ProtNLM"/>
    </source>
</evidence>
<evidence type="ECO:0000313" key="7">
    <source>
        <dbReference type="Proteomes" id="UP000693981"/>
    </source>
</evidence>
<reference evidence="6" key="1">
    <citation type="submission" date="2021-02" db="EMBL/GenBank/DDBJ databases">
        <authorList>
            <person name="Palmer J.M."/>
        </authorList>
    </citation>
    <scope>NUCLEOTIDE SEQUENCE</scope>
    <source>
        <strain evidence="6">SCRP23</strain>
    </source>
</reference>
<dbReference type="GO" id="GO:0005576">
    <property type="term" value="C:extracellular region"/>
    <property type="evidence" value="ECO:0007669"/>
    <property type="project" value="UniProtKB-SubCell"/>
</dbReference>
<comment type="similarity">
    <text evidence="2">Belongs to the Necrosis inducing protein (NPP1) family.</text>
</comment>
<comment type="subcellular location">
    <subcellularLocation>
        <location evidence="1">Secreted</location>
    </subcellularLocation>
</comment>
<keyword evidence="3" id="KW-0964">Secreted</keyword>
<feature type="chain" id="PRO_5035911385" description="Necrosis inducing-like protein NPP1 type" evidence="5">
    <location>
        <begin position="21"/>
        <end position="246"/>
    </location>
</feature>
<keyword evidence="4" id="KW-0843">Virulence</keyword>
<keyword evidence="5" id="KW-0732">Signal</keyword>
<dbReference type="PIRSF" id="PIRSF029958">
    <property type="entry name" value="Necrosis-inducing_protein"/>
    <property type="match status" value="1"/>
</dbReference>
<evidence type="ECO:0000256" key="2">
    <source>
        <dbReference type="ARBA" id="ARBA00009520"/>
    </source>
</evidence>
<dbReference type="AlphaFoldDB" id="A0A8T1W9G2"/>
<accession>A0A8T1W9G2</accession>
<dbReference type="EMBL" id="JAGDFL010000427">
    <property type="protein sequence ID" value="KAG7388820.1"/>
    <property type="molecule type" value="Genomic_DNA"/>
</dbReference>
<dbReference type="Proteomes" id="UP000693981">
    <property type="component" value="Unassembled WGS sequence"/>
</dbReference>
<evidence type="ECO:0000256" key="5">
    <source>
        <dbReference type="SAM" id="SignalP"/>
    </source>
</evidence>
<dbReference type="Pfam" id="PF05630">
    <property type="entry name" value="NPP1"/>
    <property type="match status" value="1"/>
</dbReference>
<dbReference type="PANTHER" id="PTHR33657:SF8">
    <property type="entry name" value="DOMAIN PROTEIN, PUTATIVE (AFU_ORTHOLOGUE AFUA_5G00600)-RELATED"/>
    <property type="match status" value="1"/>
</dbReference>
<name>A0A8T1W9G2_9STRA</name>
<feature type="signal peptide" evidence="5">
    <location>
        <begin position="1"/>
        <end position="20"/>
    </location>
</feature>
<dbReference type="OrthoDB" id="89316at2759"/>
<sequence>MKLRALAILAVVAALTTAGAVTIDHDKVQPFAQPKPAIDFEKAAIAFKPYLHISSGCHPYPAVNADGDTSGGLKGTRPADGECLGSVLGSQVYARATWYNDLWAIMYAWYFPKDVPLGFSGLFRKGRRHAWANIVVWINNPTVERPTIIGVSTPSIVDGYIPHTPPSPGLLDITGYHCKINYVSDGSYHSVDTTGDKGDFQDLIMWEQLTEEARTALQETDFGETAEVPFIDANFEANLEKAWPYV</sequence>
<dbReference type="InterPro" id="IPR008701">
    <property type="entry name" value="NPP1"/>
</dbReference>
<evidence type="ECO:0000313" key="6">
    <source>
        <dbReference type="EMBL" id="KAG7388820.1"/>
    </source>
</evidence>
<protein>
    <recommendedName>
        <fullName evidence="8">Necrosis inducing-like protein NPP1 type</fullName>
    </recommendedName>
</protein>